<evidence type="ECO:0000313" key="6">
    <source>
        <dbReference type="EMBL" id="TFU13922.1"/>
    </source>
</evidence>
<dbReference type="PRINTS" id="PR00080">
    <property type="entry name" value="SDRFAMILY"/>
</dbReference>
<comment type="similarity">
    <text evidence="1">Belongs to the short-chain dehydrogenases/reductases (SDR) family.</text>
</comment>
<dbReference type="SMART" id="SM00822">
    <property type="entry name" value="PKS_KR"/>
    <property type="match status" value="1"/>
</dbReference>
<gene>
    <name evidence="6" type="ORF">E0489_13290</name>
</gene>
<evidence type="ECO:0000256" key="4">
    <source>
        <dbReference type="SAM" id="Phobius"/>
    </source>
</evidence>
<dbReference type="InterPro" id="IPR002347">
    <property type="entry name" value="SDR_fam"/>
</dbReference>
<feature type="transmembrane region" description="Helical" evidence="4">
    <location>
        <begin position="130"/>
        <end position="150"/>
    </location>
</feature>
<keyword evidence="4" id="KW-0472">Membrane</keyword>
<dbReference type="SUPFAM" id="SSF51735">
    <property type="entry name" value="NAD(P)-binding Rossmann-fold domains"/>
    <property type="match status" value="1"/>
</dbReference>
<evidence type="ECO:0000313" key="7">
    <source>
        <dbReference type="Proteomes" id="UP000297244"/>
    </source>
</evidence>
<dbReference type="InterPro" id="IPR057326">
    <property type="entry name" value="KR_dom"/>
</dbReference>
<evidence type="ECO:0000256" key="2">
    <source>
        <dbReference type="ARBA" id="ARBA00023002"/>
    </source>
</evidence>
<feature type="domain" description="Ketoreductase" evidence="5">
    <location>
        <begin position="7"/>
        <end position="179"/>
    </location>
</feature>
<keyword evidence="4" id="KW-1133">Transmembrane helix</keyword>
<proteinExistence type="inferred from homology"/>
<dbReference type="Gene3D" id="3.40.50.720">
    <property type="entry name" value="NAD(P)-binding Rossmann-like Domain"/>
    <property type="match status" value="1"/>
</dbReference>
<dbReference type="Proteomes" id="UP000297244">
    <property type="component" value="Unassembled WGS sequence"/>
</dbReference>
<accession>A0ABY2K748</accession>
<dbReference type="RefSeq" id="WP_038042495.1">
    <property type="nucleotide sequence ID" value="NZ_JAKEDU010000007.1"/>
</dbReference>
<reference evidence="6 7" key="1">
    <citation type="submission" date="2019-03" db="EMBL/GenBank/DDBJ databases">
        <title>Thermus tengchongensis species for the arsenic transformation mechanism.</title>
        <authorList>
            <person name="Yuan G.C."/>
        </authorList>
    </citation>
    <scope>NUCLEOTIDE SEQUENCE [LARGE SCALE GENOMIC DNA]</scope>
    <source>
        <strain evidence="6 7">15Y</strain>
    </source>
</reference>
<evidence type="ECO:0000259" key="5">
    <source>
        <dbReference type="SMART" id="SM00822"/>
    </source>
</evidence>
<organism evidence="6 7">
    <name type="scientific">Thermus tengchongensis</name>
    <dbReference type="NCBI Taxonomy" id="1214928"/>
    <lineage>
        <taxon>Bacteria</taxon>
        <taxon>Thermotogati</taxon>
        <taxon>Deinococcota</taxon>
        <taxon>Deinococci</taxon>
        <taxon>Thermales</taxon>
        <taxon>Thermaceae</taxon>
        <taxon>Thermus</taxon>
    </lineage>
</organism>
<keyword evidence="2" id="KW-0560">Oxidoreductase</keyword>
<dbReference type="Pfam" id="PF13561">
    <property type="entry name" value="adh_short_C2"/>
    <property type="match status" value="1"/>
</dbReference>
<dbReference type="EMBL" id="SKBL01000050">
    <property type="protein sequence ID" value="TFU13922.1"/>
    <property type="molecule type" value="Genomic_DNA"/>
</dbReference>
<protein>
    <submittedName>
        <fullName evidence="6">SDR family oxidoreductase</fullName>
    </submittedName>
</protein>
<dbReference type="PANTHER" id="PTHR24321:SF8">
    <property type="entry name" value="ESTRADIOL 17-BETA-DEHYDROGENASE 8-RELATED"/>
    <property type="match status" value="1"/>
</dbReference>
<evidence type="ECO:0000256" key="3">
    <source>
        <dbReference type="ARBA" id="ARBA00023027"/>
    </source>
</evidence>
<evidence type="ECO:0000256" key="1">
    <source>
        <dbReference type="ARBA" id="ARBA00006484"/>
    </source>
</evidence>
<keyword evidence="7" id="KW-1185">Reference proteome</keyword>
<name>A0ABY2K748_9DEIN</name>
<dbReference type="PRINTS" id="PR00081">
    <property type="entry name" value="GDHRDH"/>
</dbReference>
<comment type="caution">
    <text evidence="6">The sequence shown here is derived from an EMBL/GenBank/DDBJ whole genome shotgun (WGS) entry which is preliminary data.</text>
</comment>
<dbReference type="PANTHER" id="PTHR24321">
    <property type="entry name" value="DEHYDROGENASES, SHORT CHAIN"/>
    <property type="match status" value="1"/>
</dbReference>
<dbReference type="InterPro" id="IPR036291">
    <property type="entry name" value="NAD(P)-bd_dom_sf"/>
</dbReference>
<sequence>MGRLEGKTILVTGAAHGIGRAALEVFAREGARLVAVDWEEEALSEAVAVLESEALAVPADVADPEGVERAFGEALEEFGALHGVAHFAGIAHAALSWNISLFDWERILRVNLTGSFLIGKKAGEIMRGGGLVLTGSVAALGAFGLAHYAASKAALLGLTRTLALELAPKGIRVNLLVPGLIETRMTAGLPAWSRDQEIEASPLKRAGRPEEVAYSALFLLSDEASFITGQALYVDGGRSLVGPGGLPPGFGRKEVA</sequence>
<keyword evidence="4" id="KW-0812">Transmembrane</keyword>
<keyword evidence="3" id="KW-0520">NAD</keyword>